<evidence type="ECO:0000259" key="1">
    <source>
        <dbReference type="PROSITE" id="PS51855"/>
    </source>
</evidence>
<dbReference type="SUPFAM" id="SSF52335">
    <property type="entry name" value="Methylglyoxal synthase-like"/>
    <property type="match status" value="1"/>
</dbReference>
<accession>A0A5S8ZHY4</accession>
<dbReference type="GO" id="GO:0004643">
    <property type="term" value="F:phosphoribosylaminoimidazolecarboxamide formyltransferase activity"/>
    <property type="evidence" value="ECO:0007669"/>
    <property type="project" value="InterPro"/>
</dbReference>
<name>A0A5S8ZHY4_9NOCA</name>
<protein>
    <submittedName>
        <fullName evidence="2">AICAR transformylase</fullName>
    </submittedName>
</protein>
<feature type="domain" description="MGS-like" evidence="1">
    <location>
        <begin position="1"/>
        <end position="138"/>
    </location>
</feature>
<dbReference type="CDD" id="cd01421">
    <property type="entry name" value="IMPCH"/>
    <property type="match status" value="1"/>
</dbReference>
<dbReference type="Pfam" id="PF01808">
    <property type="entry name" value="AICARFT_IMPCHas"/>
    <property type="match status" value="1"/>
</dbReference>
<dbReference type="InterPro" id="IPR011607">
    <property type="entry name" value="MGS-like_dom"/>
</dbReference>
<sequence>MLAVLGVSDKRGIDVLARGLLDLGWDVVATEGTHRLCVEAGLPVRAVADLAGVPTLLGGRVKTLTVSVMAGILARDTESDLAELSRYDITRVDLVACNYYRLPADPASFAEFREKVDIGGPAMLRAAAKNCAHVVPLSDPDDYAGVLEQLNAGGVPMEARLALAAKAFRISADYEQAVAELYAGATA</sequence>
<dbReference type="GO" id="GO:0006189">
    <property type="term" value="P:'de novo' IMP biosynthetic process"/>
    <property type="evidence" value="ECO:0007669"/>
    <property type="project" value="TreeGrafter"/>
</dbReference>
<evidence type="ECO:0000313" key="2">
    <source>
        <dbReference type="EMBL" id="AVW82914.1"/>
    </source>
</evidence>
<dbReference type="PANTHER" id="PTHR11692:SF0">
    <property type="entry name" value="BIFUNCTIONAL PURINE BIOSYNTHESIS PROTEIN ATIC"/>
    <property type="match status" value="1"/>
</dbReference>
<dbReference type="Gene3D" id="3.40.50.1380">
    <property type="entry name" value="Methylglyoxal synthase-like domain"/>
    <property type="match status" value="1"/>
</dbReference>
<reference evidence="2" key="1">
    <citation type="journal article" date="2019" name="Appl. Environ. Microbiol.">
        <title>Comparative investigation into formycin A and pyrazofurin A biosynthesis reveals branch pathways for the construction of C-nucleoside scaffolds.</title>
        <authorList>
            <person name="Zhang M."/>
            <person name="Zhang P."/>
            <person name="Xu G."/>
            <person name="Zhou W."/>
            <person name="Gao Y."/>
            <person name="Gong R."/>
            <person name="Cai Y.S."/>
            <person name="Cong H."/>
            <person name="Deng Z."/>
            <person name="Price N.P.J."/>
            <person name="Mao X."/>
            <person name="Chen W."/>
        </authorList>
    </citation>
    <scope>NUCLEOTIDE SEQUENCE</scope>
    <source>
        <strain evidence="2">ATCC 21072</strain>
    </source>
</reference>
<dbReference type="PROSITE" id="PS51855">
    <property type="entry name" value="MGS"/>
    <property type="match status" value="1"/>
</dbReference>
<dbReference type="InterPro" id="IPR002695">
    <property type="entry name" value="PurH-like"/>
</dbReference>
<gene>
    <name evidence="2" type="primary">focH</name>
</gene>
<dbReference type="Pfam" id="PF02142">
    <property type="entry name" value="MGS"/>
    <property type="match status" value="1"/>
</dbReference>
<dbReference type="PANTHER" id="PTHR11692">
    <property type="entry name" value="BIFUNCTIONAL PURINE BIOSYNTHESIS PROTEIN PURH"/>
    <property type="match status" value="1"/>
</dbReference>
<proteinExistence type="predicted"/>
<dbReference type="GO" id="GO:0003937">
    <property type="term" value="F:IMP cyclohydrolase activity"/>
    <property type="evidence" value="ECO:0007669"/>
    <property type="project" value="InterPro"/>
</dbReference>
<organism evidence="2">
    <name type="scientific">Nocardia interforma ATCC 21072</name>
    <dbReference type="NCBI Taxonomy" id="1311815"/>
    <lineage>
        <taxon>Bacteria</taxon>
        <taxon>Bacillati</taxon>
        <taxon>Actinomycetota</taxon>
        <taxon>Actinomycetes</taxon>
        <taxon>Mycobacteriales</taxon>
        <taxon>Nocardiaceae</taxon>
        <taxon>Nocardia</taxon>
    </lineage>
</organism>
<dbReference type="EMBL" id="KY682079">
    <property type="protein sequence ID" value="AVW82914.1"/>
    <property type="molecule type" value="Genomic_DNA"/>
</dbReference>
<dbReference type="AlphaFoldDB" id="A0A5S8ZHY4"/>
<dbReference type="GO" id="GO:0005829">
    <property type="term" value="C:cytosol"/>
    <property type="evidence" value="ECO:0007669"/>
    <property type="project" value="TreeGrafter"/>
</dbReference>
<dbReference type="SMART" id="SM00851">
    <property type="entry name" value="MGS"/>
    <property type="match status" value="1"/>
</dbReference>
<dbReference type="InterPro" id="IPR036914">
    <property type="entry name" value="MGS-like_dom_sf"/>
</dbReference>